<dbReference type="EMBL" id="JAENIL010000032">
    <property type="protein sequence ID" value="MBK1878584.1"/>
    <property type="molecule type" value="Genomic_DNA"/>
</dbReference>
<dbReference type="PANTHER" id="PTHR34185">
    <property type="entry name" value="DIADENYLATE CYCLASE"/>
    <property type="match status" value="1"/>
</dbReference>
<dbReference type="InterPro" id="IPR050338">
    <property type="entry name" value="DisA"/>
</dbReference>
<comment type="caution">
    <text evidence="8">The sequence shown here is derived from an EMBL/GenBank/DDBJ whole genome shotgun (WGS) entry which is preliminary data.</text>
</comment>
<evidence type="ECO:0000313" key="9">
    <source>
        <dbReference type="Proteomes" id="UP000617628"/>
    </source>
</evidence>
<dbReference type="InterPro" id="IPR002178">
    <property type="entry name" value="PTS_EIIA_type-2_dom"/>
</dbReference>
<proteinExistence type="inferred from homology"/>
<dbReference type="Proteomes" id="UP000617628">
    <property type="component" value="Unassembled WGS sequence"/>
</dbReference>
<dbReference type="Gene3D" id="3.40.930.10">
    <property type="entry name" value="Mannitol-specific EII, Chain A"/>
    <property type="match status" value="1"/>
</dbReference>
<keyword evidence="3" id="KW-0548">Nucleotidyltransferase</keyword>
<evidence type="ECO:0000256" key="3">
    <source>
        <dbReference type="ARBA" id="ARBA00022695"/>
    </source>
</evidence>
<gene>
    <name evidence="8" type="ORF">JIN87_17010</name>
</gene>
<keyword evidence="8" id="KW-0762">Sugar transport</keyword>
<dbReference type="Pfam" id="PF00359">
    <property type="entry name" value="PTS_EIIA_2"/>
    <property type="match status" value="1"/>
</dbReference>
<evidence type="ECO:0000256" key="1">
    <source>
        <dbReference type="ARBA" id="ARBA00000877"/>
    </source>
</evidence>
<dbReference type="GO" id="GO:0106408">
    <property type="term" value="F:diadenylate cyclase activity"/>
    <property type="evidence" value="ECO:0007669"/>
    <property type="project" value="UniProtKB-EC"/>
</dbReference>
<dbReference type="InterPro" id="IPR016152">
    <property type="entry name" value="PTrfase/Anion_transptr"/>
</dbReference>
<dbReference type="SUPFAM" id="SSF143597">
    <property type="entry name" value="YojJ-like"/>
    <property type="match status" value="1"/>
</dbReference>
<dbReference type="Pfam" id="PF21755">
    <property type="entry name" value="DacZ_P"/>
    <property type="match status" value="1"/>
</dbReference>
<evidence type="ECO:0000259" key="6">
    <source>
        <dbReference type="PROSITE" id="PS51094"/>
    </source>
</evidence>
<dbReference type="AlphaFoldDB" id="A0A934VSJ8"/>
<name>A0A934VSJ8_9BACT</name>
<dbReference type="SUPFAM" id="SSF55804">
    <property type="entry name" value="Phoshotransferase/anion transport protein"/>
    <property type="match status" value="1"/>
</dbReference>
<sequence length="455" mass="50276">MKLDRYFSRRRFLDLESDDFEGSLKELLKTTVSRFKDLERKKLLPGLMQRESTMTTYLGNGVVLPHIRVKMRRKYVFAIGRSREGFEYEGLKGQEKVHLVVLLLAGEGAKDYLNVLAAVARLVKDQAFVDQLVRSQSLDELHDQMMAAFGGILAAPKKKRQSSINNLMLRQVMRIAKGAHCDSIAVFGDTISSGQIDVPEGFRDFNTVLVSRRAKDGEFIEDQPFDEMIQVRSFSNGRLAQMRSAFLVGLTRGVFRTHHKIACVGGLPGSDQFDTLMVIDLKDEFQALLAERENFMPADVSPEVLERVIGVAMELSIEGREGKPVGTLFVLGDTKKVESMTKPLVLNPFYGYKEEDRNILSPFMDETVKEFSGLDGAFIITGDGVLNSAGSLIHTPDFDQQLPSGLGARHAAGAAISIATDCLAIVVSSSSGQVTVFRSGIALPLVERSFGGRTL</sequence>
<dbReference type="Pfam" id="PF02457">
    <property type="entry name" value="DAC"/>
    <property type="match status" value="1"/>
</dbReference>
<accession>A0A934VSJ8</accession>
<keyword evidence="5" id="KW-0067">ATP-binding</keyword>
<evidence type="ECO:0000313" key="8">
    <source>
        <dbReference type="EMBL" id="MBK1878584.1"/>
    </source>
</evidence>
<feature type="domain" description="DAC" evidence="7">
    <location>
        <begin position="289"/>
        <end position="448"/>
    </location>
</feature>
<dbReference type="RefSeq" id="WP_200356796.1">
    <property type="nucleotide sequence ID" value="NZ_JAENIL010000032.1"/>
</dbReference>
<dbReference type="InterPro" id="IPR036888">
    <property type="entry name" value="DNA_integrity_DisA_N_sf"/>
</dbReference>
<dbReference type="PANTHER" id="PTHR34185:SF1">
    <property type="entry name" value="DIADENYLATE CYCLASE"/>
    <property type="match status" value="1"/>
</dbReference>
<evidence type="ECO:0000256" key="2">
    <source>
        <dbReference type="ARBA" id="ARBA00022679"/>
    </source>
</evidence>
<keyword evidence="2" id="KW-0808">Transferase</keyword>
<keyword evidence="8" id="KW-0813">Transport</keyword>
<evidence type="ECO:0000256" key="5">
    <source>
        <dbReference type="ARBA" id="ARBA00022840"/>
    </source>
</evidence>
<organism evidence="8 9">
    <name type="scientific">Pelagicoccus mobilis</name>
    <dbReference type="NCBI Taxonomy" id="415221"/>
    <lineage>
        <taxon>Bacteria</taxon>
        <taxon>Pseudomonadati</taxon>
        <taxon>Verrucomicrobiota</taxon>
        <taxon>Opitutia</taxon>
        <taxon>Puniceicoccales</taxon>
        <taxon>Pelagicoccaceae</taxon>
        <taxon>Pelagicoccus</taxon>
    </lineage>
</organism>
<reference evidence="8" key="1">
    <citation type="submission" date="2021-01" db="EMBL/GenBank/DDBJ databases">
        <title>Modified the classification status of verrucomicrobia.</title>
        <authorList>
            <person name="Feng X."/>
        </authorList>
    </citation>
    <scope>NUCLEOTIDE SEQUENCE</scope>
    <source>
        <strain evidence="8">KCTC 13126</strain>
    </source>
</reference>
<dbReference type="PROSITE" id="PS51094">
    <property type="entry name" value="PTS_EIIA_TYPE_2"/>
    <property type="match status" value="1"/>
</dbReference>
<comment type="catalytic activity">
    <reaction evidence="1">
        <text>2 ATP = 3',3'-c-di-AMP + 2 diphosphate</text>
        <dbReference type="Rhea" id="RHEA:35655"/>
        <dbReference type="ChEBI" id="CHEBI:30616"/>
        <dbReference type="ChEBI" id="CHEBI:33019"/>
        <dbReference type="ChEBI" id="CHEBI:71500"/>
        <dbReference type="EC" id="2.7.7.85"/>
    </reaction>
</comment>
<keyword evidence="4" id="KW-0547">Nucleotide-binding</keyword>
<protein>
    <submittedName>
        <fullName evidence="8">PTS sugar transporter subunit IIA</fullName>
    </submittedName>
</protein>
<dbReference type="InterPro" id="IPR003390">
    <property type="entry name" value="DNA_integrity_scan_DisA_N"/>
</dbReference>
<dbReference type="Gene3D" id="3.40.1700.10">
    <property type="entry name" value="DNA integrity scanning protein, DisA, N-terminal domain"/>
    <property type="match status" value="1"/>
</dbReference>
<dbReference type="GO" id="GO:0004016">
    <property type="term" value="F:adenylate cyclase activity"/>
    <property type="evidence" value="ECO:0007669"/>
    <property type="project" value="TreeGrafter"/>
</dbReference>
<keyword evidence="9" id="KW-1185">Reference proteome</keyword>
<evidence type="ECO:0000259" key="7">
    <source>
        <dbReference type="PROSITE" id="PS51794"/>
    </source>
</evidence>
<dbReference type="GO" id="GO:0005524">
    <property type="term" value="F:ATP binding"/>
    <property type="evidence" value="ECO:0007669"/>
    <property type="project" value="UniProtKB-KW"/>
</dbReference>
<dbReference type="HAMAP" id="MF_00840">
    <property type="entry name" value="DacZ"/>
    <property type="match status" value="1"/>
</dbReference>
<evidence type="ECO:0000256" key="4">
    <source>
        <dbReference type="ARBA" id="ARBA00022741"/>
    </source>
</evidence>
<dbReference type="InterPro" id="IPR014499">
    <property type="entry name" value="DAC_DacZ"/>
</dbReference>
<dbReference type="PROSITE" id="PS51794">
    <property type="entry name" value="DAC"/>
    <property type="match status" value="1"/>
</dbReference>
<dbReference type="InterPro" id="IPR048544">
    <property type="entry name" value="DacZ_P"/>
</dbReference>
<feature type="domain" description="PTS EIIA type-2" evidence="6">
    <location>
        <begin position="4"/>
        <end position="148"/>
    </location>
</feature>